<accession>A0A2M8Z7A8</accession>
<evidence type="ECO:0000313" key="2">
    <source>
        <dbReference type="Proteomes" id="UP000231092"/>
    </source>
</evidence>
<dbReference type="CDD" id="cd14244">
    <property type="entry name" value="GH_101_like"/>
    <property type="match status" value="1"/>
</dbReference>
<reference evidence="1 2" key="1">
    <citation type="submission" date="2017-11" db="EMBL/GenBank/DDBJ databases">
        <title>Understudied soil microbes with underappreciated capabilities: Untangling the Clostridium saccharolyticum group.</title>
        <authorList>
            <person name="Leschine S."/>
        </authorList>
    </citation>
    <scope>NUCLEOTIDE SEQUENCE [LARGE SCALE GENOMIC DNA]</scope>
    <source>
        <strain evidence="1 2">18A</strain>
    </source>
</reference>
<dbReference type="InterPro" id="IPR025706">
    <property type="entry name" value="Endoa_GalNAc"/>
</dbReference>
<gene>
    <name evidence="1" type="ORF">H171_2886</name>
</gene>
<evidence type="ECO:0000313" key="1">
    <source>
        <dbReference type="EMBL" id="PJJ29345.1"/>
    </source>
</evidence>
<dbReference type="Proteomes" id="UP000231092">
    <property type="component" value="Unassembled WGS sequence"/>
</dbReference>
<dbReference type="Pfam" id="PF18952">
    <property type="entry name" value="DUF5696"/>
    <property type="match status" value="1"/>
</dbReference>
<dbReference type="AlphaFoldDB" id="A0A2M8Z7A8"/>
<protein>
    <submittedName>
        <fullName evidence="1">Endo-alpha-N-acetylgalactosaminidase-like protein</fullName>
    </submittedName>
</protein>
<sequence>MHDIKFHQTALSFEESSLLFSIQHGSAIWKWDATYRPRLIAGGQTVYFQDAASITHNQWKTGVGEGIISHYQGFRLDDTDLSLAFETVTWIEYATEDVHFEWIPLTESSVPVSEIFWPGYMEFEKESDRWYTLLNIQQGLLIPNTWETALEKLPFDGMMCTAGSYMPWFGQVKEGDGYLAICEQPWDAAYYAEHPAKGPYTHTGIKWLPSLGRMNSRRTMRYTFLSDCDYNDICKHYRTYVKEQGTFCSLKEKAAKAPVHKLVGASFIHKGIKTQVMPDSRFFDPEKPDKNNHVYSFEKRTGEIHHFYKDLGLKKLYLHLDGWAEPGYDNQHPDYLPACEGAGGWEKMKELADTMHGYGYSFGIHDQYRDYYRRAKTFDQNFAVQKPDGTLTEHANWAGGPQTYLCATQAPYYVKRNFTEIKKNGVELDCAYLDVFTCNEPDECGHPWHRINRKECLDYRSLCFEYLLSKGILPSSEEVTDWSVKSLVFCHYAPYSFMMHEPGADRQGIPVPLFNLVYHDCLIIPWMMEKYEKEDFMLYALLNGGAPYFIRDGAYENIDGSFGGHQTLSEEEMAARCKIVSSLHERVAMCEMLSHEFIDGDPFRQRTTFSDGTAVEADLIHGTYEIRAEKATS</sequence>
<dbReference type="RefSeq" id="WP_100305740.1">
    <property type="nucleotide sequence ID" value="NZ_PGET01000001.1"/>
</dbReference>
<organism evidence="1 2">
    <name type="scientific">[Clostridium] celerecrescens 18A</name>
    <dbReference type="NCBI Taxonomy" id="1286362"/>
    <lineage>
        <taxon>Bacteria</taxon>
        <taxon>Bacillati</taxon>
        <taxon>Bacillota</taxon>
        <taxon>Clostridia</taxon>
        <taxon>Lachnospirales</taxon>
        <taxon>Lachnospiraceae</taxon>
        <taxon>Lacrimispora</taxon>
    </lineage>
</organism>
<name>A0A2M8Z7A8_9FIRM</name>
<dbReference type="EMBL" id="PGET01000001">
    <property type="protein sequence ID" value="PJJ29345.1"/>
    <property type="molecule type" value="Genomic_DNA"/>
</dbReference>
<dbReference type="OrthoDB" id="2496946at2"/>
<dbReference type="Gene3D" id="3.20.20.80">
    <property type="entry name" value="Glycosidases"/>
    <property type="match status" value="1"/>
</dbReference>
<comment type="caution">
    <text evidence="1">The sequence shown here is derived from an EMBL/GenBank/DDBJ whole genome shotgun (WGS) entry which is preliminary data.</text>
</comment>
<dbReference type="GO" id="GO:0033926">
    <property type="term" value="F:endo-alpha-N-acetylgalactosaminidase activity"/>
    <property type="evidence" value="ECO:0007669"/>
    <property type="project" value="InterPro"/>
</dbReference>
<proteinExistence type="predicted"/>
<dbReference type="InterPro" id="IPR043751">
    <property type="entry name" value="DUF5696"/>
</dbReference>